<feature type="region of interest" description="Disordered" evidence="1">
    <location>
        <begin position="69"/>
        <end position="157"/>
    </location>
</feature>
<dbReference type="Proteomes" id="UP001295444">
    <property type="component" value="Chromosome 03"/>
</dbReference>
<organism evidence="2 3">
    <name type="scientific">Pelobates cultripes</name>
    <name type="common">Western spadefoot toad</name>
    <dbReference type="NCBI Taxonomy" id="61616"/>
    <lineage>
        <taxon>Eukaryota</taxon>
        <taxon>Metazoa</taxon>
        <taxon>Chordata</taxon>
        <taxon>Craniata</taxon>
        <taxon>Vertebrata</taxon>
        <taxon>Euteleostomi</taxon>
        <taxon>Amphibia</taxon>
        <taxon>Batrachia</taxon>
        <taxon>Anura</taxon>
        <taxon>Pelobatoidea</taxon>
        <taxon>Pelobatidae</taxon>
        <taxon>Pelobates</taxon>
    </lineage>
</organism>
<sequence length="157" mass="18368">MCTIISIRICTNLTKTRGEYKKFYKTDLIRFKREKQEKVTSDYKEHRVYKWLSVRNDLPYFIKKRRPIRKPKQYTIDKTSGESTSESDYSQESHLTRQPGGASDSLQPFLETALPEEPGIRNRYQSRHGLSGGDTSRDVGRRVVPFGARGRPPRQQR</sequence>
<keyword evidence="3" id="KW-1185">Reference proteome</keyword>
<name>A0AAD1RM84_PELCU</name>
<gene>
    <name evidence="2" type="ORF">PECUL_23A037522</name>
</gene>
<reference evidence="2" key="1">
    <citation type="submission" date="2022-03" db="EMBL/GenBank/DDBJ databases">
        <authorList>
            <person name="Alioto T."/>
            <person name="Alioto T."/>
            <person name="Gomez Garrido J."/>
        </authorList>
    </citation>
    <scope>NUCLEOTIDE SEQUENCE</scope>
</reference>
<evidence type="ECO:0000313" key="2">
    <source>
        <dbReference type="EMBL" id="CAH2274378.1"/>
    </source>
</evidence>
<evidence type="ECO:0000256" key="1">
    <source>
        <dbReference type="SAM" id="MobiDB-lite"/>
    </source>
</evidence>
<feature type="compositionally biased region" description="Polar residues" evidence="1">
    <location>
        <begin position="76"/>
        <end position="93"/>
    </location>
</feature>
<evidence type="ECO:0000313" key="3">
    <source>
        <dbReference type="Proteomes" id="UP001295444"/>
    </source>
</evidence>
<dbReference type="AlphaFoldDB" id="A0AAD1RM84"/>
<accession>A0AAD1RM84</accession>
<proteinExistence type="predicted"/>
<dbReference type="EMBL" id="OW240914">
    <property type="protein sequence ID" value="CAH2274378.1"/>
    <property type="molecule type" value="Genomic_DNA"/>
</dbReference>
<protein>
    <submittedName>
        <fullName evidence="2">Uncharacterized protein</fullName>
    </submittedName>
</protein>